<feature type="transmembrane region" description="Helical" evidence="7">
    <location>
        <begin position="250"/>
        <end position="270"/>
    </location>
</feature>
<evidence type="ECO:0000256" key="3">
    <source>
        <dbReference type="ARBA" id="ARBA00022448"/>
    </source>
</evidence>
<feature type="transmembrane region" description="Helical" evidence="7">
    <location>
        <begin position="340"/>
        <end position="368"/>
    </location>
</feature>
<dbReference type="InterPro" id="IPR051788">
    <property type="entry name" value="MFS_Transporter"/>
</dbReference>
<accession>A0ABT4I5B0</accession>
<feature type="transmembrane region" description="Helical" evidence="7">
    <location>
        <begin position="388"/>
        <end position="409"/>
    </location>
</feature>
<feature type="transmembrane region" description="Helical" evidence="7">
    <location>
        <begin position="73"/>
        <end position="92"/>
    </location>
</feature>
<feature type="transmembrane region" description="Helical" evidence="7">
    <location>
        <begin position="144"/>
        <end position="163"/>
    </location>
</feature>
<keyword evidence="4 7" id="KW-0812">Transmembrane</keyword>
<evidence type="ECO:0000313" key="9">
    <source>
        <dbReference type="Proteomes" id="UP001072034"/>
    </source>
</evidence>
<feature type="transmembrane region" description="Helical" evidence="7">
    <location>
        <begin position="304"/>
        <end position="328"/>
    </location>
</feature>
<dbReference type="PANTHER" id="PTHR23514">
    <property type="entry name" value="BYPASS OF STOP CODON PROTEIN 6"/>
    <property type="match status" value="1"/>
</dbReference>
<evidence type="ECO:0000256" key="6">
    <source>
        <dbReference type="ARBA" id="ARBA00023136"/>
    </source>
</evidence>
<comment type="subcellular location">
    <subcellularLocation>
        <location evidence="1">Endomembrane system</location>
        <topology evidence="1">Multi-pass membrane protein</topology>
    </subcellularLocation>
</comment>
<dbReference type="Proteomes" id="UP001072034">
    <property type="component" value="Unassembled WGS sequence"/>
</dbReference>
<gene>
    <name evidence="8" type="ORF">OHJ16_02510</name>
</gene>
<evidence type="ECO:0000256" key="5">
    <source>
        <dbReference type="ARBA" id="ARBA00022989"/>
    </source>
</evidence>
<name>A0ABT4I5B0_9ACTO</name>
<sequence length="419" mass="42146">MTFATTRRAAYASFIVQAIVNNLAALLFVVFHTRLGIDVARLGLLAGLNFLVQLLTDLAAVKVVDRVGYRAPMVLAHVLAALGLVLMALLPQLLAAPFAGLCLAAAVYAVGGGLIEVLASPIVEHLPAEPGRSREAGMALLHSFYCWGQLGVVVVSTGLLGALGPGAWWVLPPAWALVPAVNAALMARAPMPATVPDHERTSLRGLMRSPVFLLVLLLMAAGGASELTMSQWSSFFAQRATGVPKAVGDLLGPGLFALLMALGRTAYGILGRRVRAIPLRGALAASGLGAVVCYVVTASSPAPAAGLGACALTGLCVALMWPGATSLAAARFPAGGGAMFAVLALAGDIGAAAGPSAAGAVAAAAGAAPDGALSRLAARLPPDAGTGLRPALLVCCLIPAVFAACALLARGRSPDGEGR</sequence>
<reference evidence="8" key="1">
    <citation type="submission" date="2022-10" db="EMBL/GenBank/DDBJ databases">
        <title>Genome sequence of Actinomyces israelii ATCC 10048.</title>
        <authorList>
            <person name="Watt R.M."/>
            <person name="Tong W.M."/>
        </authorList>
    </citation>
    <scope>NUCLEOTIDE SEQUENCE</scope>
    <source>
        <strain evidence="8">ATCC 10048</strain>
    </source>
</reference>
<feature type="transmembrane region" description="Helical" evidence="7">
    <location>
        <begin position="39"/>
        <end position="61"/>
    </location>
</feature>
<evidence type="ECO:0000256" key="7">
    <source>
        <dbReference type="SAM" id="Phobius"/>
    </source>
</evidence>
<feature type="transmembrane region" description="Helical" evidence="7">
    <location>
        <begin position="169"/>
        <end position="189"/>
    </location>
</feature>
<feature type="transmembrane region" description="Helical" evidence="7">
    <location>
        <begin position="12"/>
        <end position="33"/>
    </location>
</feature>
<dbReference type="Gene3D" id="1.20.1250.20">
    <property type="entry name" value="MFS general substrate transporter like domains"/>
    <property type="match status" value="2"/>
</dbReference>
<evidence type="ECO:0000256" key="4">
    <source>
        <dbReference type="ARBA" id="ARBA00022692"/>
    </source>
</evidence>
<protein>
    <submittedName>
        <fullName evidence="8">MFS transporter</fullName>
    </submittedName>
</protein>
<dbReference type="PANTHER" id="PTHR23514:SF3">
    <property type="entry name" value="BYPASS OF STOP CODON PROTEIN 6"/>
    <property type="match status" value="1"/>
</dbReference>
<dbReference type="RefSeq" id="WP_268916609.1">
    <property type="nucleotide sequence ID" value="NZ_JAPTMY010000003.1"/>
</dbReference>
<dbReference type="EMBL" id="JAPTMY010000003">
    <property type="protein sequence ID" value="MCZ0856926.1"/>
    <property type="molecule type" value="Genomic_DNA"/>
</dbReference>
<dbReference type="InterPro" id="IPR036259">
    <property type="entry name" value="MFS_trans_sf"/>
</dbReference>
<proteinExistence type="inferred from homology"/>
<dbReference type="SUPFAM" id="SSF103473">
    <property type="entry name" value="MFS general substrate transporter"/>
    <property type="match status" value="1"/>
</dbReference>
<dbReference type="InterPro" id="IPR011701">
    <property type="entry name" value="MFS"/>
</dbReference>
<organism evidence="8 9">
    <name type="scientific">Actinomyces israelii</name>
    <dbReference type="NCBI Taxonomy" id="1659"/>
    <lineage>
        <taxon>Bacteria</taxon>
        <taxon>Bacillati</taxon>
        <taxon>Actinomycetota</taxon>
        <taxon>Actinomycetes</taxon>
        <taxon>Actinomycetales</taxon>
        <taxon>Actinomycetaceae</taxon>
        <taxon>Actinomyces</taxon>
    </lineage>
</organism>
<dbReference type="Pfam" id="PF07690">
    <property type="entry name" value="MFS_1"/>
    <property type="match status" value="1"/>
</dbReference>
<evidence type="ECO:0000313" key="8">
    <source>
        <dbReference type="EMBL" id="MCZ0856926.1"/>
    </source>
</evidence>
<keyword evidence="6 7" id="KW-0472">Membrane</keyword>
<keyword evidence="3" id="KW-0813">Transport</keyword>
<feature type="transmembrane region" description="Helical" evidence="7">
    <location>
        <begin position="210"/>
        <end position="230"/>
    </location>
</feature>
<comment type="similarity">
    <text evidence="2">Belongs to the major facilitator superfamily.</text>
</comment>
<evidence type="ECO:0000256" key="1">
    <source>
        <dbReference type="ARBA" id="ARBA00004127"/>
    </source>
</evidence>
<evidence type="ECO:0000256" key="2">
    <source>
        <dbReference type="ARBA" id="ARBA00008335"/>
    </source>
</evidence>
<feature type="transmembrane region" description="Helical" evidence="7">
    <location>
        <begin position="277"/>
        <end position="298"/>
    </location>
</feature>
<feature type="transmembrane region" description="Helical" evidence="7">
    <location>
        <begin position="98"/>
        <end position="123"/>
    </location>
</feature>
<keyword evidence="5 7" id="KW-1133">Transmembrane helix</keyword>
<keyword evidence="9" id="KW-1185">Reference proteome</keyword>
<comment type="caution">
    <text evidence="8">The sequence shown here is derived from an EMBL/GenBank/DDBJ whole genome shotgun (WGS) entry which is preliminary data.</text>
</comment>